<dbReference type="InterPro" id="IPR000719">
    <property type="entry name" value="Prot_kinase_dom"/>
</dbReference>
<feature type="region of interest" description="Disordered" evidence="9">
    <location>
        <begin position="784"/>
        <end position="815"/>
    </location>
</feature>
<feature type="region of interest" description="Disordered" evidence="9">
    <location>
        <begin position="875"/>
        <end position="923"/>
    </location>
</feature>
<evidence type="ECO:0000256" key="3">
    <source>
        <dbReference type="ARBA" id="ARBA00022741"/>
    </source>
</evidence>
<dbReference type="GO" id="GO:0000776">
    <property type="term" value="C:kinetochore"/>
    <property type="evidence" value="ECO:0007669"/>
    <property type="project" value="UniProtKB-KW"/>
</dbReference>
<keyword evidence="5 7" id="KW-0067">ATP-binding</keyword>
<dbReference type="InterPro" id="IPR008271">
    <property type="entry name" value="Ser/Thr_kinase_AS"/>
</dbReference>
<dbReference type="Gene3D" id="1.25.40.430">
    <property type="match status" value="1"/>
</dbReference>
<dbReference type="PROSITE" id="PS51489">
    <property type="entry name" value="BUB1_N"/>
    <property type="match status" value="1"/>
</dbReference>
<comment type="caution">
    <text evidence="12">The sequence shown here is derived from an EMBL/GenBank/DDBJ whole genome shotgun (WGS) entry which is preliminary data.</text>
</comment>
<evidence type="ECO:0000313" key="13">
    <source>
        <dbReference type="Proteomes" id="UP000749559"/>
    </source>
</evidence>
<keyword evidence="2" id="KW-0158">Chromosome</keyword>
<dbReference type="PANTHER" id="PTHR14030:SF4">
    <property type="entry name" value="BUB1 KINASE, ISOFORM A-RELATED"/>
    <property type="match status" value="1"/>
</dbReference>
<keyword evidence="13" id="KW-1185">Reference proteome</keyword>
<evidence type="ECO:0000256" key="7">
    <source>
        <dbReference type="PROSITE-ProRule" id="PRU10141"/>
    </source>
</evidence>
<dbReference type="GO" id="GO:0032991">
    <property type="term" value="C:protein-containing complex"/>
    <property type="evidence" value="ECO:0007669"/>
    <property type="project" value="UniProtKB-ARBA"/>
</dbReference>
<dbReference type="Gene3D" id="6.10.130.20">
    <property type="match status" value="1"/>
</dbReference>
<dbReference type="InterPro" id="IPR015661">
    <property type="entry name" value="Bub1/Mad3"/>
</dbReference>
<feature type="compositionally biased region" description="Polar residues" evidence="9">
    <location>
        <begin position="281"/>
        <end position="309"/>
    </location>
</feature>
<feature type="domain" description="Protein kinase" evidence="10">
    <location>
        <begin position="1019"/>
        <end position="1270"/>
    </location>
</feature>
<feature type="compositionally biased region" description="Polar residues" evidence="9">
    <location>
        <begin position="540"/>
        <end position="595"/>
    </location>
</feature>
<keyword evidence="8" id="KW-0175">Coiled coil</keyword>
<feature type="compositionally biased region" description="Low complexity" evidence="9">
    <location>
        <begin position="784"/>
        <end position="793"/>
    </location>
</feature>
<protein>
    <recommendedName>
        <fullName evidence="14">Mitotic checkpoint serine/threonine-protein kinase BUB1</fullName>
    </recommendedName>
</protein>
<dbReference type="Pfam" id="PF00069">
    <property type="entry name" value="Pkinase"/>
    <property type="match status" value="1"/>
</dbReference>
<dbReference type="InterPro" id="IPR011009">
    <property type="entry name" value="Kinase-like_dom_sf"/>
</dbReference>
<dbReference type="Proteomes" id="UP000749559">
    <property type="component" value="Unassembled WGS sequence"/>
</dbReference>
<dbReference type="GO" id="GO:0051754">
    <property type="term" value="P:meiotic sister chromatid cohesion, centromeric"/>
    <property type="evidence" value="ECO:0007669"/>
    <property type="project" value="TreeGrafter"/>
</dbReference>
<evidence type="ECO:0000256" key="1">
    <source>
        <dbReference type="ARBA" id="ARBA00004629"/>
    </source>
</evidence>
<feature type="binding site" evidence="7">
    <location>
        <position position="1058"/>
    </location>
    <ligand>
        <name>ATP</name>
        <dbReference type="ChEBI" id="CHEBI:30616"/>
    </ligand>
</feature>
<evidence type="ECO:0000259" key="11">
    <source>
        <dbReference type="PROSITE" id="PS51489"/>
    </source>
</evidence>
<evidence type="ECO:0000256" key="8">
    <source>
        <dbReference type="SAM" id="Coils"/>
    </source>
</evidence>
<dbReference type="EMBL" id="CAIIXF020000008">
    <property type="protein sequence ID" value="CAH1793208.1"/>
    <property type="molecule type" value="Genomic_DNA"/>
</dbReference>
<dbReference type="PROSITE" id="PS50011">
    <property type="entry name" value="PROTEIN_KINASE_DOM"/>
    <property type="match status" value="1"/>
</dbReference>
<dbReference type="Gene3D" id="1.10.510.10">
    <property type="entry name" value="Transferase(Phosphotransferase) domain 1"/>
    <property type="match status" value="1"/>
</dbReference>
<dbReference type="SMART" id="SM00777">
    <property type="entry name" value="Mad3_BUB1_I"/>
    <property type="match status" value="1"/>
</dbReference>
<evidence type="ECO:0000256" key="6">
    <source>
        <dbReference type="ARBA" id="ARBA00023328"/>
    </source>
</evidence>
<keyword evidence="4" id="KW-0995">Kinetochore</keyword>
<feature type="compositionally biased region" description="Polar residues" evidence="9">
    <location>
        <begin position="247"/>
        <end position="273"/>
    </location>
</feature>
<keyword evidence="6" id="KW-0137">Centromere</keyword>
<keyword evidence="3 7" id="KW-0547">Nucleotide-binding</keyword>
<dbReference type="FunFam" id="1.25.40.430:FF:000003">
    <property type="entry name" value="Checkpoint serine/threonine-protein kinase BUB1"/>
    <property type="match status" value="1"/>
</dbReference>
<dbReference type="GO" id="GO:0007094">
    <property type="term" value="P:mitotic spindle assembly checkpoint signaling"/>
    <property type="evidence" value="ECO:0007669"/>
    <property type="project" value="InterPro"/>
</dbReference>
<dbReference type="GO" id="GO:0005634">
    <property type="term" value="C:nucleus"/>
    <property type="evidence" value="ECO:0007669"/>
    <property type="project" value="TreeGrafter"/>
</dbReference>
<sequence length="1270" mass="143121">MESAMDVNMANDEWELSKENVQPLKTGRKCSNLNAALQPLGDKNIKEQKQMFETEIRMYQGDDPYDTWHKYIKWTEQNFPKGGKDGNLQHLLETAVLTFKDDARYKNDERYCETWIKLASLCNDPLDIFNHMFSQSLGSKVALFYKAWADHYEKLGNSRKANEIYLKGFELQAEPLQRLVKQHEEFQARVSRSVIEGAGDPVEEPMEQDQRNALTALKGKGKHQVIGPNRVGGAKLGNKGLGRQSKPLHQSNTGAGFTIFNDENSTSGNSLPPQTGEYVSVPTQSKSNRENIQTPSQWNKAKMSQKTTSNVPINKVNEYNKPAFSVHVDDDADQPMMTPRKGPEVNTQVLSARKPNKVQPDVMQNIQKAVINDPGMRPMYCKSKIYAGNDEFSFEELRAARWKAKQKEKQMKAEREEMQLLQKQLREQQEAIRLQQQQMELKQQQFLEQQRLQMQQQQQLLENERLAQQQKIEALEAQRLQQQQIHQKQMQQKQLQKQQQYVPDNSRLDNTAALLQPHSLVEVSSCRDPHISKQLLFNDSINSTSTNPTPQNKSNVTLNSSKFTPNLSNQSGIRNSVTSSGTSLSQGPTPDSSFNPFKMTPSRGGLTAPSPTVNTKEAMHVVMGMWNKSLNIDNDLGLGLTNYETAAKDSFEAEFEDITCNKGPFSLAGAGSAPFKIYDETAQEQPPPEAAQISNPMDDIENCPPSGLAKQGQRAPLGGAFQIFHDPEIPDALGPTYEYQEKMKDHDDQEMDGVENFAESDFTFNPSSSSTCNFTGMAHLASTPFNPGNENNPLPEPPISKIRAKDPSEENQMGDFRSPLADESLIGGAAIENAQAPAFVIHQDEVQTPAATSHIDMSAPGSKTSPLSPIIERSDEDLKHSSHGSSVASHNSTSGTTLSSTHHTTNLTHHRDPALPEVEENPIEEDNDVLNTTRQKINEPQHHIDTSMYIPPEMDKKTENMLSMSIAIDPLDPFDDDLIKKFLSKLTTPITKYDEYCAVPENLPVIKAGHAFSLGDECYKAVRCIGEGAFAKVYQVYNLNSEDLEDLDSTHQEKYVIKLQKPGSPWEFYICTELQRRLQRLNDPIDMCPSMMSIDRGYFYNDGSILVNRLHKRGTLLNLVNLHKKAGKQIEEPLVMYLTIELLHIIEKLHKCNIIHGDIKPDNFLVMDIPQLDDDVFVEENKVLKLIDFGRSIDMEMFDAGTTFTAQVKTSGFQCIEMMTHRPWTYQTDLFGIVGTVHVLMFGEYMNVIQQNNQWKTSQTVKRAADTNSQ</sequence>
<name>A0A8S4PIK2_OWEFU</name>
<dbReference type="SUPFAM" id="SSF56112">
    <property type="entry name" value="Protein kinase-like (PK-like)"/>
    <property type="match status" value="1"/>
</dbReference>
<gene>
    <name evidence="12" type="ORF">OFUS_LOCUS18088</name>
</gene>
<dbReference type="InterPro" id="IPR017441">
    <property type="entry name" value="Protein_kinase_ATP_BS"/>
</dbReference>
<dbReference type="GO" id="GO:0005524">
    <property type="term" value="F:ATP binding"/>
    <property type="evidence" value="ECO:0007669"/>
    <property type="project" value="UniProtKB-UniRule"/>
</dbReference>
<dbReference type="Pfam" id="PF08311">
    <property type="entry name" value="Mad3_BUB1_I"/>
    <property type="match status" value="1"/>
</dbReference>
<evidence type="ECO:0008006" key="14">
    <source>
        <dbReference type="Google" id="ProtNLM"/>
    </source>
</evidence>
<evidence type="ECO:0000256" key="2">
    <source>
        <dbReference type="ARBA" id="ARBA00022454"/>
    </source>
</evidence>
<feature type="region of interest" description="Disordered" evidence="9">
    <location>
        <begin position="218"/>
        <end position="309"/>
    </location>
</feature>
<comment type="subcellular location">
    <subcellularLocation>
        <location evidence="1">Chromosome</location>
        <location evidence="1">Centromere</location>
        <location evidence="1">Kinetochore</location>
    </subcellularLocation>
</comment>
<organism evidence="12 13">
    <name type="scientific">Owenia fusiformis</name>
    <name type="common">Polychaete worm</name>
    <dbReference type="NCBI Taxonomy" id="6347"/>
    <lineage>
        <taxon>Eukaryota</taxon>
        <taxon>Metazoa</taxon>
        <taxon>Spiralia</taxon>
        <taxon>Lophotrochozoa</taxon>
        <taxon>Annelida</taxon>
        <taxon>Polychaeta</taxon>
        <taxon>Sedentaria</taxon>
        <taxon>Canalipalpata</taxon>
        <taxon>Sabellida</taxon>
        <taxon>Oweniida</taxon>
        <taxon>Oweniidae</taxon>
        <taxon>Owenia</taxon>
    </lineage>
</organism>
<evidence type="ECO:0000313" key="12">
    <source>
        <dbReference type="EMBL" id="CAH1793208.1"/>
    </source>
</evidence>
<dbReference type="OrthoDB" id="248495at2759"/>
<proteinExistence type="predicted"/>
<dbReference type="PROSITE" id="PS00108">
    <property type="entry name" value="PROTEIN_KINASE_ST"/>
    <property type="match status" value="1"/>
</dbReference>
<evidence type="ECO:0000256" key="4">
    <source>
        <dbReference type="ARBA" id="ARBA00022838"/>
    </source>
</evidence>
<dbReference type="PROSITE" id="PS00107">
    <property type="entry name" value="PROTEIN_KINASE_ATP"/>
    <property type="match status" value="1"/>
</dbReference>
<dbReference type="InterPro" id="IPR013212">
    <property type="entry name" value="Mad3/Bub1_I"/>
</dbReference>
<dbReference type="PANTHER" id="PTHR14030">
    <property type="entry name" value="MITOTIC CHECKPOINT SERINE/THREONINE-PROTEIN KINASE BUB1"/>
    <property type="match status" value="1"/>
</dbReference>
<feature type="region of interest" description="Disordered" evidence="9">
    <location>
        <begin position="540"/>
        <end position="612"/>
    </location>
</feature>
<dbReference type="SMART" id="SM00220">
    <property type="entry name" value="S_TKc"/>
    <property type="match status" value="1"/>
</dbReference>
<dbReference type="AlphaFoldDB" id="A0A8S4PIK2"/>
<reference evidence="12" key="1">
    <citation type="submission" date="2022-03" db="EMBL/GenBank/DDBJ databases">
        <authorList>
            <person name="Martin C."/>
        </authorList>
    </citation>
    <scope>NUCLEOTIDE SEQUENCE</scope>
</reference>
<accession>A0A8S4PIK2</accession>
<feature type="coiled-coil region" evidence="8">
    <location>
        <begin position="397"/>
        <end position="492"/>
    </location>
</feature>
<evidence type="ECO:0000256" key="5">
    <source>
        <dbReference type="ARBA" id="ARBA00022840"/>
    </source>
</evidence>
<feature type="domain" description="BUB1 N-terminal" evidence="11">
    <location>
        <begin position="52"/>
        <end position="209"/>
    </location>
</feature>
<evidence type="ECO:0000259" key="10">
    <source>
        <dbReference type="PROSITE" id="PS50011"/>
    </source>
</evidence>
<evidence type="ECO:0000256" key="9">
    <source>
        <dbReference type="SAM" id="MobiDB-lite"/>
    </source>
</evidence>
<dbReference type="GO" id="GO:0004672">
    <property type="term" value="F:protein kinase activity"/>
    <property type="evidence" value="ECO:0007669"/>
    <property type="project" value="InterPro"/>
</dbReference>
<feature type="compositionally biased region" description="Low complexity" evidence="9">
    <location>
        <begin position="883"/>
        <end position="907"/>
    </location>
</feature>